<dbReference type="Proteomes" id="UP000755585">
    <property type="component" value="Unassembled WGS sequence"/>
</dbReference>
<sequence>MTTDVSLITIAVECPVPDCDSILRSRNLEHVVYEHLVDRHGCIDTVAHVMAYEVSASAAD</sequence>
<keyword evidence="2" id="KW-1185">Reference proteome</keyword>
<proteinExistence type="predicted"/>
<organism evidence="1 2">
    <name type="scientific">Kribbella aluminosa</name>
    <dbReference type="NCBI Taxonomy" id="416017"/>
    <lineage>
        <taxon>Bacteria</taxon>
        <taxon>Bacillati</taxon>
        <taxon>Actinomycetota</taxon>
        <taxon>Actinomycetes</taxon>
        <taxon>Propionibacteriales</taxon>
        <taxon>Kribbellaceae</taxon>
        <taxon>Kribbella</taxon>
    </lineage>
</organism>
<accession>A0ABS4UBW5</accession>
<name>A0ABS4UBW5_9ACTN</name>
<protein>
    <recommendedName>
        <fullName evidence="3">C2H2-type domain-containing protein</fullName>
    </recommendedName>
</protein>
<comment type="caution">
    <text evidence="1">The sequence shown here is derived from an EMBL/GenBank/DDBJ whole genome shotgun (WGS) entry which is preliminary data.</text>
</comment>
<evidence type="ECO:0000313" key="1">
    <source>
        <dbReference type="EMBL" id="MBP2349113.1"/>
    </source>
</evidence>
<evidence type="ECO:0000313" key="2">
    <source>
        <dbReference type="Proteomes" id="UP000755585"/>
    </source>
</evidence>
<gene>
    <name evidence="1" type="ORF">JOF29_000196</name>
</gene>
<reference evidence="1 2" key="1">
    <citation type="submission" date="2021-03" db="EMBL/GenBank/DDBJ databases">
        <title>Sequencing the genomes of 1000 actinobacteria strains.</title>
        <authorList>
            <person name="Klenk H.-P."/>
        </authorList>
    </citation>
    <scope>NUCLEOTIDE SEQUENCE [LARGE SCALE GENOMIC DNA]</scope>
    <source>
        <strain evidence="1 2">DSM 18824</strain>
    </source>
</reference>
<evidence type="ECO:0008006" key="3">
    <source>
        <dbReference type="Google" id="ProtNLM"/>
    </source>
</evidence>
<dbReference type="EMBL" id="JAGINT010000001">
    <property type="protein sequence ID" value="MBP2349113.1"/>
    <property type="molecule type" value="Genomic_DNA"/>
</dbReference>